<dbReference type="PANTHER" id="PTHR34818">
    <property type="entry name" value="PROTEIN BLI-3"/>
    <property type="match status" value="1"/>
</dbReference>
<dbReference type="InterPro" id="IPR038725">
    <property type="entry name" value="YdaG_split_barrel_FMN-bd"/>
</dbReference>
<dbReference type="EMBL" id="FMXE01000041">
    <property type="protein sequence ID" value="SDA94808.1"/>
    <property type="molecule type" value="Genomic_DNA"/>
</dbReference>
<name>A0A1G5ZIV8_9BACT</name>
<feature type="domain" description="General stress protein FMN-binding split barrel" evidence="1">
    <location>
        <begin position="20"/>
        <end position="169"/>
    </location>
</feature>
<evidence type="ECO:0000313" key="2">
    <source>
        <dbReference type="EMBL" id="SDA94808.1"/>
    </source>
</evidence>
<dbReference type="SUPFAM" id="SSF50475">
    <property type="entry name" value="FMN-binding split barrel"/>
    <property type="match status" value="1"/>
</dbReference>
<organism evidence="2 3">
    <name type="scientific">Algoriphagus alkaliphilus</name>
    <dbReference type="NCBI Taxonomy" id="279824"/>
    <lineage>
        <taxon>Bacteria</taxon>
        <taxon>Pseudomonadati</taxon>
        <taxon>Bacteroidota</taxon>
        <taxon>Cytophagia</taxon>
        <taxon>Cytophagales</taxon>
        <taxon>Cyclobacteriaceae</taxon>
        <taxon>Algoriphagus</taxon>
    </lineage>
</organism>
<dbReference type="AlphaFoldDB" id="A0A1G5ZIV8"/>
<dbReference type="Gene3D" id="2.30.110.10">
    <property type="entry name" value="Electron Transport, Fmn-binding Protein, Chain A"/>
    <property type="match status" value="1"/>
</dbReference>
<dbReference type="RefSeq" id="WP_092734123.1">
    <property type="nucleotide sequence ID" value="NZ_FMXE01000041.1"/>
</dbReference>
<evidence type="ECO:0000313" key="3">
    <source>
        <dbReference type="Proteomes" id="UP000198756"/>
    </source>
</evidence>
<reference evidence="3" key="1">
    <citation type="submission" date="2016-10" db="EMBL/GenBank/DDBJ databases">
        <authorList>
            <person name="Varghese N."/>
            <person name="Submissions S."/>
        </authorList>
    </citation>
    <scope>NUCLEOTIDE SEQUENCE [LARGE SCALE GENOMIC DNA]</scope>
    <source>
        <strain evidence="3">DSM 22703</strain>
    </source>
</reference>
<dbReference type="Pfam" id="PF16242">
    <property type="entry name" value="Pyrid_ox_like"/>
    <property type="match status" value="1"/>
</dbReference>
<accession>A0A1G5ZIV8</accession>
<dbReference type="InterPro" id="IPR052917">
    <property type="entry name" value="Stress-Dev_Protein"/>
</dbReference>
<gene>
    <name evidence="2" type="ORF">SAMN03080617_03968</name>
</gene>
<protein>
    <submittedName>
        <fullName evidence="2">General stress protein 26</fullName>
    </submittedName>
</protein>
<evidence type="ECO:0000259" key="1">
    <source>
        <dbReference type="Pfam" id="PF16242"/>
    </source>
</evidence>
<dbReference type="STRING" id="279824.SAMN03080617_03968"/>
<dbReference type="Proteomes" id="UP000198756">
    <property type="component" value="Unassembled WGS sequence"/>
</dbReference>
<proteinExistence type="predicted"/>
<sequence length="178" mass="20109">MNSIDKQQEETNRKNLVGPEAIDKIRSLIDKSGSCFFVTHANLNGSHQSRPMAVQKTDDAGNVWFLSAKDSVKNMELEQNTNVTLYFQGSSYSDFLELNGHAEVSYDKERIKELWDPTIKTWFTEGVDDPRISVIRFIPDSGYYWDNKHGNAIAGIKILLSMISGKTMDDSIEGNLNL</sequence>
<dbReference type="InterPro" id="IPR012349">
    <property type="entry name" value="Split_barrel_FMN-bd"/>
</dbReference>
<dbReference type="OrthoDB" id="1432662at2"/>
<dbReference type="PANTHER" id="PTHR34818:SF1">
    <property type="entry name" value="PROTEIN BLI-3"/>
    <property type="match status" value="1"/>
</dbReference>
<keyword evidence="3" id="KW-1185">Reference proteome</keyword>